<organism evidence="2 3">
    <name type="scientific">Heracleum sosnowskyi</name>
    <dbReference type="NCBI Taxonomy" id="360622"/>
    <lineage>
        <taxon>Eukaryota</taxon>
        <taxon>Viridiplantae</taxon>
        <taxon>Streptophyta</taxon>
        <taxon>Embryophyta</taxon>
        <taxon>Tracheophyta</taxon>
        <taxon>Spermatophyta</taxon>
        <taxon>Magnoliopsida</taxon>
        <taxon>eudicotyledons</taxon>
        <taxon>Gunneridae</taxon>
        <taxon>Pentapetalae</taxon>
        <taxon>asterids</taxon>
        <taxon>campanulids</taxon>
        <taxon>Apiales</taxon>
        <taxon>Apiaceae</taxon>
        <taxon>Apioideae</taxon>
        <taxon>apioid superclade</taxon>
        <taxon>Tordylieae</taxon>
        <taxon>Tordyliinae</taxon>
        <taxon>Heracleum</taxon>
    </lineage>
</organism>
<feature type="region of interest" description="Disordered" evidence="1">
    <location>
        <begin position="50"/>
        <end position="78"/>
    </location>
</feature>
<feature type="compositionally biased region" description="Polar residues" evidence="1">
    <location>
        <begin position="56"/>
        <end position="70"/>
    </location>
</feature>
<protein>
    <submittedName>
        <fullName evidence="2">Uncharacterized protein</fullName>
    </submittedName>
</protein>
<dbReference type="Proteomes" id="UP001237642">
    <property type="component" value="Unassembled WGS sequence"/>
</dbReference>
<accession>A0AAD8M3Y0</accession>
<comment type="caution">
    <text evidence="2">The sequence shown here is derived from an EMBL/GenBank/DDBJ whole genome shotgun (WGS) entry which is preliminary data.</text>
</comment>
<evidence type="ECO:0000313" key="2">
    <source>
        <dbReference type="EMBL" id="KAK1358759.1"/>
    </source>
</evidence>
<reference evidence="2" key="1">
    <citation type="submission" date="2023-02" db="EMBL/GenBank/DDBJ databases">
        <title>Genome of toxic invasive species Heracleum sosnowskyi carries increased number of genes despite the absence of recent whole-genome duplications.</title>
        <authorList>
            <person name="Schelkunov M."/>
            <person name="Shtratnikova V."/>
            <person name="Makarenko M."/>
            <person name="Klepikova A."/>
            <person name="Omelchenko D."/>
            <person name="Novikova G."/>
            <person name="Obukhova E."/>
            <person name="Bogdanov V."/>
            <person name="Penin A."/>
            <person name="Logacheva M."/>
        </authorList>
    </citation>
    <scope>NUCLEOTIDE SEQUENCE</scope>
    <source>
        <strain evidence="2">Hsosn_3</strain>
        <tissue evidence="2">Leaf</tissue>
    </source>
</reference>
<proteinExistence type="predicted"/>
<name>A0AAD8M3Y0_9APIA</name>
<keyword evidence="3" id="KW-1185">Reference proteome</keyword>
<dbReference type="AlphaFoldDB" id="A0AAD8M3Y0"/>
<sequence length="134" mass="14380">MQYSGPPVTCDIPRVVPVDVGWILTDAEVSTSSSLSNLSFPAVQPIAKKSKDHMSKNCQMRDSQISSSYPPMSVIDSGGFDEAHEVRLSSVQGTSSRVVNVIDDSGESGYSDGYVEVVSDGQGEVIPQNLIKRD</sequence>
<reference evidence="2" key="2">
    <citation type="submission" date="2023-05" db="EMBL/GenBank/DDBJ databases">
        <authorList>
            <person name="Schelkunov M.I."/>
        </authorList>
    </citation>
    <scope>NUCLEOTIDE SEQUENCE</scope>
    <source>
        <strain evidence="2">Hsosn_3</strain>
        <tissue evidence="2">Leaf</tissue>
    </source>
</reference>
<evidence type="ECO:0000256" key="1">
    <source>
        <dbReference type="SAM" id="MobiDB-lite"/>
    </source>
</evidence>
<evidence type="ECO:0000313" key="3">
    <source>
        <dbReference type="Proteomes" id="UP001237642"/>
    </source>
</evidence>
<dbReference type="EMBL" id="JAUIZM010000010">
    <property type="protein sequence ID" value="KAK1358759.1"/>
    <property type="molecule type" value="Genomic_DNA"/>
</dbReference>
<gene>
    <name evidence="2" type="ORF">POM88_043233</name>
</gene>